<evidence type="ECO:0000259" key="7">
    <source>
        <dbReference type="SMART" id="SM00852"/>
    </source>
</evidence>
<comment type="catalytic activity">
    <reaction evidence="5">
        <text>adenylyl-molybdopterin + molybdate = Mo-molybdopterin + AMP + H(+)</text>
        <dbReference type="Rhea" id="RHEA:35047"/>
        <dbReference type="ChEBI" id="CHEBI:15378"/>
        <dbReference type="ChEBI" id="CHEBI:36264"/>
        <dbReference type="ChEBI" id="CHEBI:62727"/>
        <dbReference type="ChEBI" id="CHEBI:71302"/>
        <dbReference type="ChEBI" id="CHEBI:456215"/>
        <dbReference type="EC" id="2.10.1.1"/>
    </reaction>
</comment>
<evidence type="ECO:0000256" key="5">
    <source>
        <dbReference type="ARBA" id="ARBA00047317"/>
    </source>
</evidence>
<dbReference type="InterPro" id="IPR005111">
    <property type="entry name" value="MoeA_C_domain_IV"/>
</dbReference>
<keyword evidence="6" id="KW-0808">Transferase</keyword>
<dbReference type="InterPro" id="IPR005110">
    <property type="entry name" value="MoeA_linker/N"/>
</dbReference>
<dbReference type="Pfam" id="PF03454">
    <property type="entry name" value="MoeA_C"/>
    <property type="match status" value="1"/>
</dbReference>
<evidence type="ECO:0000313" key="9">
    <source>
        <dbReference type="Proteomes" id="UP000199534"/>
    </source>
</evidence>
<keyword evidence="4 6" id="KW-0501">Molybdenum cofactor biosynthesis</keyword>
<dbReference type="Gene3D" id="2.40.340.10">
    <property type="entry name" value="MoeA, C-terminal, domain IV"/>
    <property type="match status" value="1"/>
</dbReference>
<dbReference type="Proteomes" id="UP000199534">
    <property type="component" value="Unassembled WGS sequence"/>
</dbReference>
<comment type="pathway">
    <text evidence="2 6">Cofactor biosynthesis; molybdopterin biosynthesis.</text>
</comment>
<evidence type="ECO:0000256" key="6">
    <source>
        <dbReference type="RuleBase" id="RU365090"/>
    </source>
</evidence>
<dbReference type="SMART" id="SM00852">
    <property type="entry name" value="MoCF_biosynth"/>
    <property type="match status" value="1"/>
</dbReference>
<dbReference type="PANTHER" id="PTHR10192">
    <property type="entry name" value="MOLYBDOPTERIN BIOSYNTHESIS PROTEIN"/>
    <property type="match status" value="1"/>
</dbReference>
<dbReference type="InterPro" id="IPR001453">
    <property type="entry name" value="MoaB/Mog_dom"/>
</dbReference>
<evidence type="ECO:0000313" key="8">
    <source>
        <dbReference type="EMBL" id="SFR47032.1"/>
    </source>
</evidence>
<keyword evidence="6" id="KW-0479">Metal-binding</keyword>
<name>A0A1I6GXV7_9FLAO</name>
<comment type="function">
    <text evidence="1 6">Catalyzes the insertion of molybdate into adenylated molybdopterin with the concomitant release of AMP.</text>
</comment>
<protein>
    <recommendedName>
        <fullName evidence="6">Molybdopterin molybdenumtransferase</fullName>
        <ecNumber evidence="6">2.10.1.1</ecNumber>
    </recommendedName>
</protein>
<dbReference type="InterPro" id="IPR036425">
    <property type="entry name" value="MoaB/Mog-like_dom_sf"/>
</dbReference>
<comment type="cofactor">
    <cofactor evidence="6">
        <name>Mg(2+)</name>
        <dbReference type="ChEBI" id="CHEBI:18420"/>
    </cofactor>
</comment>
<comment type="similarity">
    <text evidence="3 6">Belongs to the MoeA family.</text>
</comment>
<dbReference type="Pfam" id="PF03453">
    <property type="entry name" value="MoeA_N"/>
    <property type="match status" value="1"/>
</dbReference>
<dbReference type="GO" id="GO:0006777">
    <property type="term" value="P:Mo-molybdopterin cofactor biosynthetic process"/>
    <property type="evidence" value="ECO:0007669"/>
    <property type="project" value="UniProtKB-UniRule"/>
</dbReference>
<keyword evidence="9" id="KW-1185">Reference proteome</keyword>
<gene>
    <name evidence="8" type="ORF">SAMN04490243_1876</name>
</gene>
<keyword evidence="6" id="KW-0500">Molybdenum</keyword>
<dbReference type="SUPFAM" id="SSF63867">
    <property type="entry name" value="MoeA C-terminal domain-like"/>
    <property type="match status" value="1"/>
</dbReference>
<accession>A0A1I6GXV7</accession>
<dbReference type="InterPro" id="IPR038987">
    <property type="entry name" value="MoeA-like"/>
</dbReference>
<dbReference type="OrthoDB" id="9804758at2"/>
<dbReference type="UniPathway" id="UPA00344"/>
<dbReference type="Pfam" id="PF00994">
    <property type="entry name" value="MoCF_biosynth"/>
    <property type="match status" value="1"/>
</dbReference>
<feature type="domain" description="MoaB/Mog" evidence="7">
    <location>
        <begin position="175"/>
        <end position="314"/>
    </location>
</feature>
<dbReference type="EC" id="2.10.1.1" evidence="6"/>
<evidence type="ECO:0000256" key="1">
    <source>
        <dbReference type="ARBA" id="ARBA00002901"/>
    </source>
</evidence>
<dbReference type="RefSeq" id="WP_092982341.1">
    <property type="nucleotide sequence ID" value="NZ_FOYQ01000002.1"/>
</dbReference>
<sequence length="398" mass="43187">MISYHQALESVLARKADFGVEQVSLELANGRVLAEDVLADRDQPPYNRATMDGIALAYHTYEKGVREFPSEGMARAGITQLKLQDPSNCIEIATGAILPEGADTIVRYEDLEEIPEGFRILAGCTPNKNIHRKGSDASEGAVLLKKGHSIDPSAVAVLASVGKATLAVRGLPGITILSTGDELVPVETIPETHQVRRSNVHALRSAVLAAGIRPDLEHLPDDAAIIENRLEALLQTQDVLLLSGGVSKGKFDHLPGVLEKLGVVKDFHRVAQRPGKPFWFGMDAARGCHVFSFPGNPVSTFLNYHLYFLPWLRQTTGAPEPRITAILEEPIENKSDLTHFIPLRLSPEQGHLNAVRISMNGSGDYLSLTKANAFGRVNPGEVLVKGALVPCICFNLQL</sequence>
<dbReference type="GO" id="GO:0061599">
    <property type="term" value="F:molybdopterin molybdotransferase activity"/>
    <property type="evidence" value="ECO:0007669"/>
    <property type="project" value="UniProtKB-UniRule"/>
</dbReference>
<dbReference type="STRING" id="400055.SAMN04490243_1876"/>
<dbReference type="Gene3D" id="3.40.980.10">
    <property type="entry name" value="MoaB/Mog-like domain"/>
    <property type="match status" value="1"/>
</dbReference>
<dbReference type="Gene3D" id="3.90.105.10">
    <property type="entry name" value="Molybdopterin biosynthesis moea protein, domain 2"/>
    <property type="match status" value="1"/>
</dbReference>
<dbReference type="GO" id="GO:0046872">
    <property type="term" value="F:metal ion binding"/>
    <property type="evidence" value="ECO:0007669"/>
    <property type="project" value="UniProtKB-UniRule"/>
</dbReference>
<dbReference type="Gene3D" id="2.170.190.11">
    <property type="entry name" value="Molybdopterin biosynthesis moea protein, domain 3"/>
    <property type="match status" value="1"/>
</dbReference>
<organism evidence="8 9">
    <name type="scientific">Robiginitalea myxolifaciens</name>
    <dbReference type="NCBI Taxonomy" id="400055"/>
    <lineage>
        <taxon>Bacteria</taxon>
        <taxon>Pseudomonadati</taxon>
        <taxon>Bacteroidota</taxon>
        <taxon>Flavobacteriia</taxon>
        <taxon>Flavobacteriales</taxon>
        <taxon>Flavobacteriaceae</taxon>
        <taxon>Robiginitalea</taxon>
    </lineage>
</organism>
<dbReference type="SUPFAM" id="SSF63882">
    <property type="entry name" value="MoeA N-terminal region -like"/>
    <property type="match status" value="1"/>
</dbReference>
<dbReference type="PROSITE" id="PS01079">
    <property type="entry name" value="MOCF_BIOSYNTHESIS_2"/>
    <property type="match status" value="1"/>
</dbReference>
<evidence type="ECO:0000256" key="4">
    <source>
        <dbReference type="ARBA" id="ARBA00023150"/>
    </source>
</evidence>
<keyword evidence="6" id="KW-0460">Magnesium</keyword>
<dbReference type="CDD" id="cd00887">
    <property type="entry name" value="MoeA"/>
    <property type="match status" value="1"/>
</dbReference>
<evidence type="ECO:0000256" key="3">
    <source>
        <dbReference type="ARBA" id="ARBA00010763"/>
    </source>
</evidence>
<dbReference type="InterPro" id="IPR008284">
    <property type="entry name" value="MoCF_biosynth_CS"/>
</dbReference>
<dbReference type="SUPFAM" id="SSF53218">
    <property type="entry name" value="Molybdenum cofactor biosynthesis proteins"/>
    <property type="match status" value="1"/>
</dbReference>
<dbReference type="AlphaFoldDB" id="A0A1I6GXV7"/>
<dbReference type="PANTHER" id="PTHR10192:SF5">
    <property type="entry name" value="GEPHYRIN"/>
    <property type="match status" value="1"/>
</dbReference>
<proteinExistence type="inferred from homology"/>
<dbReference type="GO" id="GO:0005829">
    <property type="term" value="C:cytosol"/>
    <property type="evidence" value="ECO:0007669"/>
    <property type="project" value="TreeGrafter"/>
</dbReference>
<evidence type="ECO:0000256" key="2">
    <source>
        <dbReference type="ARBA" id="ARBA00005046"/>
    </source>
</evidence>
<dbReference type="InterPro" id="IPR036135">
    <property type="entry name" value="MoeA_linker/N_sf"/>
</dbReference>
<dbReference type="EMBL" id="FOYQ01000002">
    <property type="protein sequence ID" value="SFR47032.1"/>
    <property type="molecule type" value="Genomic_DNA"/>
</dbReference>
<dbReference type="InterPro" id="IPR036688">
    <property type="entry name" value="MoeA_C_domain_IV_sf"/>
</dbReference>
<reference evidence="8 9" key="1">
    <citation type="submission" date="2016-10" db="EMBL/GenBank/DDBJ databases">
        <authorList>
            <person name="de Groot N.N."/>
        </authorList>
    </citation>
    <scope>NUCLEOTIDE SEQUENCE [LARGE SCALE GENOMIC DNA]</scope>
    <source>
        <strain evidence="8 9">DSM 21019</strain>
    </source>
</reference>